<feature type="domain" description="Exocyst complex subunit Exo70 C-terminal" evidence="4">
    <location>
        <begin position="245"/>
        <end position="351"/>
    </location>
</feature>
<feature type="domain" description="Exocyst complex subunit Exo70 C-terminal" evidence="4">
    <location>
        <begin position="110"/>
        <end position="243"/>
    </location>
</feature>
<reference evidence="5 6" key="1">
    <citation type="journal article" date="2013" name="Proc. Natl. Acad. Sci. U.S.A.">
        <title>Fine-scale variation in meiotic recombination in Mimulus inferred from population shotgun sequencing.</title>
        <authorList>
            <person name="Hellsten U."/>
            <person name="Wright K.M."/>
            <person name="Jenkins J."/>
            <person name="Shu S."/>
            <person name="Yuan Y."/>
            <person name="Wessler S.R."/>
            <person name="Schmutz J."/>
            <person name="Willis J.H."/>
            <person name="Rokhsar D.S."/>
        </authorList>
    </citation>
    <scope>NUCLEOTIDE SEQUENCE [LARGE SCALE GENOMIC DNA]</scope>
    <source>
        <strain evidence="6">cv. DUN x IM62</strain>
    </source>
</reference>
<dbReference type="GO" id="GO:0006887">
    <property type="term" value="P:exocytosis"/>
    <property type="evidence" value="ECO:0000318"/>
    <property type="project" value="GO_Central"/>
</dbReference>
<organism evidence="5 6">
    <name type="scientific">Erythranthe guttata</name>
    <name type="common">Yellow monkey flower</name>
    <name type="synonym">Mimulus guttatus</name>
    <dbReference type="NCBI Taxonomy" id="4155"/>
    <lineage>
        <taxon>Eukaryota</taxon>
        <taxon>Viridiplantae</taxon>
        <taxon>Streptophyta</taxon>
        <taxon>Embryophyta</taxon>
        <taxon>Tracheophyta</taxon>
        <taxon>Spermatophyta</taxon>
        <taxon>Magnoliopsida</taxon>
        <taxon>eudicotyledons</taxon>
        <taxon>Gunneridae</taxon>
        <taxon>Pentapetalae</taxon>
        <taxon>asterids</taxon>
        <taxon>lamiids</taxon>
        <taxon>Lamiales</taxon>
        <taxon>Phrymaceae</taxon>
        <taxon>Erythranthe</taxon>
    </lineage>
</organism>
<dbReference type="InterPro" id="IPR046364">
    <property type="entry name" value="Exo70_C"/>
</dbReference>
<gene>
    <name evidence="5" type="ORF">MIMGU_mgv1a008363mg</name>
</gene>
<dbReference type="GO" id="GO:0000145">
    <property type="term" value="C:exocyst"/>
    <property type="evidence" value="ECO:0000318"/>
    <property type="project" value="GO_Central"/>
</dbReference>
<evidence type="ECO:0000313" key="6">
    <source>
        <dbReference type="Proteomes" id="UP000030748"/>
    </source>
</evidence>
<dbReference type="Pfam" id="PF03081">
    <property type="entry name" value="Exo70_C"/>
    <property type="match status" value="2"/>
</dbReference>
<dbReference type="SUPFAM" id="SSF74788">
    <property type="entry name" value="Cullin repeat-like"/>
    <property type="match status" value="2"/>
</dbReference>
<dbReference type="AlphaFoldDB" id="A0A022PZS0"/>
<accession>A0A022PZS0</accession>
<dbReference type="STRING" id="4155.A0A022PZS0"/>
<sequence length="376" mass="42827">MASGALSASTPPNIPAPTDRLEDEFRRTLLSVNFPVEAEIVLDSQYTDLNVKFDQIEAVGDLRRTADRMTAAGYSQERVVDVYASARKSLLVEICKDLDPNVESEELKGRWTRAAKIAVHVSFPCERRLLDRIFPDLTADIAEACFVEIVGDSALCLLRFTEAITNTESPCRMFFALDLYELLSGLLPQIRTIFGSKSGESISNEAEKSLSGLSNCIITTFSENETALNREKHRIATEVNELTEEYYRDLKLYLELTWESLLDSLRSTEEVKPGVFSSFVSKKVVYRQRLKVFYDKFKKVRGTQSSWIVSDEQLRKEVRSYILSLVIPVYTSFLEKHGSDIERGDHPCICISHSVEKLRKEVEEMFQDESTISFEY</sequence>
<evidence type="ECO:0000256" key="2">
    <source>
        <dbReference type="ARBA" id="ARBA00022448"/>
    </source>
</evidence>
<dbReference type="eggNOG" id="KOG2344">
    <property type="taxonomic scope" value="Eukaryota"/>
</dbReference>
<protein>
    <recommendedName>
        <fullName evidence="3">Exocyst subunit Exo70 family protein</fullName>
    </recommendedName>
</protein>
<name>A0A022PZS0_ERYGU</name>
<evidence type="ECO:0000313" key="5">
    <source>
        <dbReference type="EMBL" id="EYU21301.1"/>
    </source>
</evidence>
<keyword evidence="2 3" id="KW-0813">Transport</keyword>
<evidence type="ECO:0000256" key="1">
    <source>
        <dbReference type="ARBA" id="ARBA00006756"/>
    </source>
</evidence>
<dbReference type="EMBL" id="KI632223">
    <property type="protein sequence ID" value="EYU21301.1"/>
    <property type="molecule type" value="Genomic_DNA"/>
</dbReference>
<evidence type="ECO:0000256" key="3">
    <source>
        <dbReference type="RuleBase" id="RU365026"/>
    </source>
</evidence>
<dbReference type="Proteomes" id="UP000030748">
    <property type="component" value="Unassembled WGS sequence"/>
</dbReference>
<dbReference type="GO" id="GO:0015031">
    <property type="term" value="P:protein transport"/>
    <property type="evidence" value="ECO:0007669"/>
    <property type="project" value="UniProtKB-KW"/>
</dbReference>
<keyword evidence="3" id="KW-0653">Protein transport</keyword>
<keyword evidence="6" id="KW-1185">Reference proteome</keyword>
<dbReference type="PANTHER" id="PTHR12542:SF7">
    <property type="entry name" value="EXOCYST SUBUNIT EXO70 FAMILY PROTEIN"/>
    <property type="match status" value="1"/>
</dbReference>
<evidence type="ECO:0000259" key="4">
    <source>
        <dbReference type="Pfam" id="PF03081"/>
    </source>
</evidence>
<dbReference type="InterPro" id="IPR004140">
    <property type="entry name" value="Exo70"/>
</dbReference>
<dbReference type="InterPro" id="IPR016159">
    <property type="entry name" value="Cullin_repeat-like_dom_sf"/>
</dbReference>
<keyword evidence="3" id="KW-0268">Exocytosis</keyword>
<comment type="function">
    <text evidence="3">Component of the exocyst complex.</text>
</comment>
<dbReference type="GO" id="GO:0005546">
    <property type="term" value="F:phosphatidylinositol-4,5-bisphosphate binding"/>
    <property type="evidence" value="ECO:0007669"/>
    <property type="project" value="InterPro"/>
</dbReference>
<proteinExistence type="inferred from homology"/>
<dbReference type="PANTHER" id="PTHR12542">
    <property type="entry name" value="EXOCYST COMPLEX PROTEIN EXO70"/>
    <property type="match status" value="1"/>
</dbReference>
<dbReference type="Gene3D" id="1.20.1280.170">
    <property type="entry name" value="Exocyst complex component Exo70"/>
    <property type="match status" value="2"/>
</dbReference>
<comment type="similarity">
    <text evidence="1 3">Belongs to the EXO70 family.</text>
</comment>